<dbReference type="EMBL" id="MU006233">
    <property type="protein sequence ID" value="KAF2823053.1"/>
    <property type="molecule type" value="Genomic_DNA"/>
</dbReference>
<organism evidence="1 2">
    <name type="scientific">Ophiobolus disseminans</name>
    <dbReference type="NCBI Taxonomy" id="1469910"/>
    <lineage>
        <taxon>Eukaryota</taxon>
        <taxon>Fungi</taxon>
        <taxon>Dikarya</taxon>
        <taxon>Ascomycota</taxon>
        <taxon>Pezizomycotina</taxon>
        <taxon>Dothideomycetes</taxon>
        <taxon>Pleosporomycetidae</taxon>
        <taxon>Pleosporales</taxon>
        <taxon>Pleosporineae</taxon>
        <taxon>Phaeosphaeriaceae</taxon>
        <taxon>Ophiobolus</taxon>
    </lineage>
</organism>
<dbReference type="Proteomes" id="UP000799424">
    <property type="component" value="Unassembled WGS sequence"/>
</dbReference>
<evidence type="ECO:0000313" key="2">
    <source>
        <dbReference type="Proteomes" id="UP000799424"/>
    </source>
</evidence>
<protein>
    <submittedName>
        <fullName evidence="1">Uncharacterized protein</fullName>
    </submittedName>
</protein>
<evidence type="ECO:0000313" key="1">
    <source>
        <dbReference type="EMBL" id="KAF2823053.1"/>
    </source>
</evidence>
<proteinExistence type="predicted"/>
<sequence length="178" mass="20668">MVLELNELTAAPGRNGRPSETFELFLQTCSRRYQRKLRKVTLWENILPMKTSVFDFHARFSRFPLLTFCIQNPQCEVIVRVGLLKPHTAVCEWIQTGSMLQFMLHGTKTTAWARRYLPDVAVGDLYLDSPPIPSNLKFFPDAQPKDMVNLLFPAYMEYMDDPKGEQKAQMLKWCEDGF</sequence>
<accession>A0A6A6ZQK0</accession>
<name>A0A6A6ZQK0_9PLEO</name>
<dbReference type="AlphaFoldDB" id="A0A6A6ZQK0"/>
<gene>
    <name evidence="1" type="ORF">CC86DRAFT_409824</name>
</gene>
<reference evidence="1" key="1">
    <citation type="journal article" date="2020" name="Stud. Mycol.">
        <title>101 Dothideomycetes genomes: a test case for predicting lifestyles and emergence of pathogens.</title>
        <authorList>
            <person name="Haridas S."/>
            <person name="Albert R."/>
            <person name="Binder M."/>
            <person name="Bloem J."/>
            <person name="Labutti K."/>
            <person name="Salamov A."/>
            <person name="Andreopoulos B."/>
            <person name="Baker S."/>
            <person name="Barry K."/>
            <person name="Bills G."/>
            <person name="Bluhm B."/>
            <person name="Cannon C."/>
            <person name="Castanera R."/>
            <person name="Culley D."/>
            <person name="Daum C."/>
            <person name="Ezra D."/>
            <person name="Gonzalez J."/>
            <person name="Henrissat B."/>
            <person name="Kuo A."/>
            <person name="Liang C."/>
            <person name="Lipzen A."/>
            <person name="Lutzoni F."/>
            <person name="Magnuson J."/>
            <person name="Mondo S."/>
            <person name="Nolan M."/>
            <person name="Ohm R."/>
            <person name="Pangilinan J."/>
            <person name="Park H.-J."/>
            <person name="Ramirez L."/>
            <person name="Alfaro M."/>
            <person name="Sun H."/>
            <person name="Tritt A."/>
            <person name="Yoshinaga Y."/>
            <person name="Zwiers L.-H."/>
            <person name="Turgeon B."/>
            <person name="Goodwin S."/>
            <person name="Spatafora J."/>
            <person name="Crous P."/>
            <person name="Grigoriev I."/>
        </authorList>
    </citation>
    <scope>NUCLEOTIDE SEQUENCE</scope>
    <source>
        <strain evidence="1">CBS 113818</strain>
    </source>
</reference>
<keyword evidence="2" id="KW-1185">Reference proteome</keyword>